<dbReference type="AlphaFoldDB" id="A0A4U6T8H6"/>
<reference evidence="1" key="1">
    <citation type="submission" date="2019-03" db="EMBL/GenBank/DDBJ databases">
        <title>WGS assembly of Setaria viridis.</title>
        <authorList>
            <person name="Huang P."/>
            <person name="Jenkins J."/>
            <person name="Grimwood J."/>
            <person name="Barry K."/>
            <person name="Healey A."/>
            <person name="Mamidi S."/>
            <person name="Sreedasyam A."/>
            <person name="Shu S."/>
            <person name="Feldman M."/>
            <person name="Wu J."/>
            <person name="Yu Y."/>
            <person name="Chen C."/>
            <person name="Johnson J."/>
            <person name="Rokhsar D."/>
            <person name="Baxter I."/>
            <person name="Schmutz J."/>
            <person name="Brutnell T."/>
            <person name="Kellogg E."/>
        </authorList>
    </citation>
    <scope>NUCLEOTIDE SEQUENCE [LARGE SCALE GENOMIC DNA]</scope>
</reference>
<name>A0A4U6T8H6_SETVI</name>
<evidence type="ECO:0000313" key="1">
    <source>
        <dbReference type="EMBL" id="TKV97561.1"/>
    </source>
</evidence>
<dbReference type="Proteomes" id="UP000298652">
    <property type="component" value="Chromosome 9"/>
</dbReference>
<gene>
    <name evidence="1" type="ORF">SEVIR_9G502500v2</name>
</gene>
<dbReference type="EMBL" id="CM016560">
    <property type="protein sequence ID" value="TKV97561.1"/>
    <property type="molecule type" value="Genomic_DNA"/>
</dbReference>
<dbReference type="Gramene" id="TKV97561">
    <property type="protein sequence ID" value="TKV97561"/>
    <property type="gene ID" value="SEVIR_9G502500v2"/>
</dbReference>
<protein>
    <submittedName>
        <fullName evidence="1">Uncharacterized protein</fullName>
    </submittedName>
</protein>
<accession>A0A4U6T8H6</accession>
<keyword evidence="2" id="KW-1185">Reference proteome</keyword>
<sequence length="124" mass="13458">MARPRGGGSVAWAEAKTPAGRVHQHLKRLNKLAIRNIEFRPAYHPEGLYDDAKSSIYRLQQCRRKVDAVTQGCADGGRGRPLCCSTSLAAPASPSVWPRPMEPRELQINATAAPSKSSYSAVMG</sequence>
<organism evidence="1 2">
    <name type="scientific">Setaria viridis</name>
    <name type="common">Green bristlegrass</name>
    <name type="synonym">Setaria italica subsp. viridis</name>
    <dbReference type="NCBI Taxonomy" id="4556"/>
    <lineage>
        <taxon>Eukaryota</taxon>
        <taxon>Viridiplantae</taxon>
        <taxon>Streptophyta</taxon>
        <taxon>Embryophyta</taxon>
        <taxon>Tracheophyta</taxon>
        <taxon>Spermatophyta</taxon>
        <taxon>Magnoliopsida</taxon>
        <taxon>Liliopsida</taxon>
        <taxon>Poales</taxon>
        <taxon>Poaceae</taxon>
        <taxon>PACMAD clade</taxon>
        <taxon>Panicoideae</taxon>
        <taxon>Panicodae</taxon>
        <taxon>Paniceae</taxon>
        <taxon>Cenchrinae</taxon>
        <taxon>Setaria</taxon>
    </lineage>
</organism>
<proteinExistence type="predicted"/>
<evidence type="ECO:0000313" key="2">
    <source>
        <dbReference type="Proteomes" id="UP000298652"/>
    </source>
</evidence>